<comment type="caution">
    <text evidence="8">The sequence shown here is derived from an EMBL/GenBank/DDBJ whole genome shotgun (WGS) entry which is preliminary data.</text>
</comment>
<dbReference type="Proteomes" id="UP000317155">
    <property type="component" value="Unassembled WGS sequence"/>
</dbReference>
<protein>
    <submittedName>
        <fullName evidence="8">Recombinase family protein</fullName>
    </submittedName>
</protein>
<dbReference type="GO" id="GO:0003677">
    <property type="term" value="F:DNA binding"/>
    <property type="evidence" value="ECO:0007669"/>
    <property type="project" value="UniProtKB-KW"/>
</dbReference>
<name>A0A550J3Q9_9BACT</name>
<keyword evidence="2" id="KW-0229">DNA integration</keyword>
<evidence type="ECO:0000256" key="4">
    <source>
        <dbReference type="ARBA" id="ARBA00023125"/>
    </source>
</evidence>
<keyword evidence="3" id="KW-0230">DNA invertase</keyword>
<organism evidence="8 9">
    <name type="scientific">Trichloromonas acetexigens</name>
    <dbReference type="NCBI Taxonomy" id="38815"/>
    <lineage>
        <taxon>Bacteria</taxon>
        <taxon>Pseudomonadati</taxon>
        <taxon>Thermodesulfobacteriota</taxon>
        <taxon>Desulfuromonadia</taxon>
        <taxon>Desulfuromonadales</taxon>
        <taxon>Trichloromonadaceae</taxon>
        <taxon>Trichloromonas</taxon>
    </lineage>
</organism>
<dbReference type="EMBL" id="VJVV01000021">
    <property type="protein sequence ID" value="TRO77849.1"/>
    <property type="molecule type" value="Genomic_DNA"/>
</dbReference>
<evidence type="ECO:0000256" key="6">
    <source>
        <dbReference type="SAM" id="MobiDB-lite"/>
    </source>
</evidence>
<keyword evidence="4" id="KW-0238">DNA-binding</keyword>
<evidence type="ECO:0000259" key="7">
    <source>
        <dbReference type="PROSITE" id="PS51736"/>
    </source>
</evidence>
<dbReference type="Pfam" id="PF00239">
    <property type="entry name" value="Resolvase"/>
    <property type="match status" value="1"/>
</dbReference>
<reference evidence="8 9" key="1">
    <citation type="submission" date="2019-07" db="EMBL/GenBank/DDBJ databases">
        <title>Insights of Desulfuromonas acetexigens electromicrobiology.</title>
        <authorList>
            <person name="Katuri K."/>
            <person name="Sapireddy V."/>
            <person name="Shaw D.R."/>
            <person name="Saikaly P."/>
        </authorList>
    </citation>
    <scope>NUCLEOTIDE SEQUENCE [LARGE SCALE GENOMIC DNA]</scope>
    <source>
        <strain evidence="8 9">2873</strain>
    </source>
</reference>
<accession>A0A550J3Q9</accession>
<evidence type="ECO:0000256" key="1">
    <source>
        <dbReference type="ARBA" id="ARBA00009913"/>
    </source>
</evidence>
<comment type="similarity">
    <text evidence="1">Belongs to the site-specific recombinase resolvase family.</text>
</comment>
<dbReference type="SMART" id="SM00857">
    <property type="entry name" value="Resolvase"/>
    <property type="match status" value="1"/>
</dbReference>
<dbReference type="InterPro" id="IPR006119">
    <property type="entry name" value="Resolv_N"/>
</dbReference>
<proteinExistence type="inferred from homology"/>
<dbReference type="InterPro" id="IPR009057">
    <property type="entry name" value="Homeodomain-like_sf"/>
</dbReference>
<dbReference type="CDD" id="cd03768">
    <property type="entry name" value="SR_ResInv"/>
    <property type="match status" value="1"/>
</dbReference>
<dbReference type="PANTHER" id="PTHR30461:SF2">
    <property type="entry name" value="SERINE RECOMBINASE PINE-RELATED"/>
    <property type="match status" value="1"/>
</dbReference>
<feature type="region of interest" description="Disordered" evidence="6">
    <location>
        <begin position="134"/>
        <end position="153"/>
    </location>
</feature>
<dbReference type="PANTHER" id="PTHR30461">
    <property type="entry name" value="DNA-INVERTASE FROM LAMBDOID PROPHAGE"/>
    <property type="match status" value="1"/>
</dbReference>
<dbReference type="SUPFAM" id="SSF46689">
    <property type="entry name" value="Homeodomain-like"/>
    <property type="match status" value="1"/>
</dbReference>
<keyword evidence="5" id="KW-0233">DNA recombination</keyword>
<dbReference type="Gene3D" id="3.40.50.1390">
    <property type="entry name" value="Resolvase, N-terminal catalytic domain"/>
    <property type="match status" value="1"/>
</dbReference>
<dbReference type="InterPro" id="IPR050639">
    <property type="entry name" value="SSR_resolvase"/>
</dbReference>
<dbReference type="GO" id="GO:0000150">
    <property type="term" value="F:DNA strand exchange activity"/>
    <property type="evidence" value="ECO:0007669"/>
    <property type="project" value="UniProtKB-KW"/>
</dbReference>
<dbReference type="RefSeq" id="WP_092056466.1">
    <property type="nucleotide sequence ID" value="NZ_FOJJ01000014.1"/>
</dbReference>
<dbReference type="OrthoDB" id="9797501at2"/>
<dbReference type="InterPro" id="IPR036162">
    <property type="entry name" value="Resolvase-like_N_sf"/>
</dbReference>
<dbReference type="AlphaFoldDB" id="A0A550J3Q9"/>
<gene>
    <name evidence="8" type="ORF">FL622_16835</name>
</gene>
<dbReference type="SUPFAM" id="SSF53041">
    <property type="entry name" value="Resolvase-like"/>
    <property type="match status" value="1"/>
</dbReference>
<evidence type="ECO:0000256" key="3">
    <source>
        <dbReference type="ARBA" id="ARBA00023100"/>
    </source>
</evidence>
<dbReference type="PROSITE" id="PS51736">
    <property type="entry name" value="RECOMBINASES_3"/>
    <property type="match status" value="1"/>
</dbReference>
<evidence type="ECO:0000256" key="2">
    <source>
        <dbReference type="ARBA" id="ARBA00022908"/>
    </source>
</evidence>
<dbReference type="FunFam" id="3.40.50.1390:FF:000001">
    <property type="entry name" value="DNA recombinase"/>
    <property type="match status" value="1"/>
</dbReference>
<feature type="domain" description="Resolvase/invertase-type recombinase catalytic" evidence="7">
    <location>
        <begin position="11"/>
        <end position="144"/>
    </location>
</feature>
<evidence type="ECO:0000313" key="9">
    <source>
        <dbReference type="Proteomes" id="UP000317155"/>
    </source>
</evidence>
<evidence type="ECO:0000256" key="5">
    <source>
        <dbReference type="ARBA" id="ARBA00023172"/>
    </source>
</evidence>
<keyword evidence="9" id="KW-1185">Reference proteome</keyword>
<sequence length="199" mass="21798">MSVLLADFNGIRNRLLKMTTSGQNLDSQVDALKAAGCSKIFSDKVSGLKEDRPGWNQAMEYLREGDTLVITELSRMSRSLAHLLKVVQELEGKGVKIESLRENINTTTATGRAFLSIMGAINQMERELRAERTAAGREAARARGRSGGRPKIDQKKIKQAQSLFAAGYTVAEACKVVGIGKRTFFRHKDNAEGPDSLEG</sequence>
<evidence type="ECO:0000313" key="8">
    <source>
        <dbReference type="EMBL" id="TRO77849.1"/>
    </source>
</evidence>
<dbReference type="GO" id="GO:0015074">
    <property type="term" value="P:DNA integration"/>
    <property type="evidence" value="ECO:0007669"/>
    <property type="project" value="UniProtKB-KW"/>
</dbReference>